<feature type="compositionally biased region" description="Low complexity" evidence="1">
    <location>
        <begin position="236"/>
        <end position="247"/>
    </location>
</feature>
<keyword evidence="2" id="KW-1185">Reference proteome</keyword>
<reference evidence="3" key="1">
    <citation type="submission" date="2025-08" db="UniProtKB">
        <authorList>
            <consortium name="RefSeq"/>
        </authorList>
    </citation>
    <scope>IDENTIFICATION</scope>
    <source>
        <tissue evidence="3">Brain</tissue>
    </source>
</reference>
<feature type="compositionally biased region" description="Basic residues" evidence="1">
    <location>
        <begin position="264"/>
        <end position="278"/>
    </location>
</feature>
<dbReference type="AlphaFoldDB" id="A0A8U0RB23"/>
<feature type="compositionally biased region" description="Low complexity" evidence="1">
    <location>
        <begin position="193"/>
        <end position="218"/>
    </location>
</feature>
<protein>
    <submittedName>
        <fullName evidence="3">Translation initiation factor IF-2-like</fullName>
    </submittedName>
</protein>
<dbReference type="GeneID" id="123387267"/>
<name>A0A8U0RB23_MUSPF</name>
<organism evidence="2 3">
    <name type="scientific">Mustela putorius furo</name>
    <name type="common">European domestic ferret</name>
    <name type="synonym">Mustela furo</name>
    <dbReference type="NCBI Taxonomy" id="9669"/>
    <lineage>
        <taxon>Eukaryota</taxon>
        <taxon>Metazoa</taxon>
        <taxon>Chordata</taxon>
        <taxon>Craniata</taxon>
        <taxon>Vertebrata</taxon>
        <taxon>Euteleostomi</taxon>
        <taxon>Mammalia</taxon>
        <taxon>Eutheria</taxon>
        <taxon>Laurasiatheria</taxon>
        <taxon>Carnivora</taxon>
        <taxon>Caniformia</taxon>
        <taxon>Musteloidea</taxon>
        <taxon>Mustelidae</taxon>
        <taxon>Mustelinae</taxon>
        <taxon>Mustela</taxon>
    </lineage>
</organism>
<feature type="compositionally biased region" description="Low complexity" evidence="1">
    <location>
        <begin position="128"/>
        <end position="146"/>
    </location>
</feature>
<feature type="compositionally biased region" description="Basic residues" evidence="1">
    <location>
        <begin position="1"/>
        <end position="10"/>
    </location>
</feature>
<evidence type="ECO:0000256" key="1">
    <source>
        <dbReference type="SAM" id="MobiDB-lite"/>
    </source>
</evidence>
<proteinExistence type="predicted"/>
<accession>A0A8U0RB23</accession>
<dbReference type="RefSeq" id="XP_044919364.1">
    <property type="nucleotide sequence ID" value="XM_045063429.1"/>
</dbReference>
<sequence length="399" mass="41048">MNSKSKKRLSARSVNDTREYGGLSGPRTFRTPILTSPPAPPPGALRDSVRGAEKPRLFANSRPQPPSRMYVLGPGLRGCARPGPGANLNGASASANTPGRNGTETRSPPTRLPPPGGRGDEGLRAQSRGVGEAAAVAGRPVRPAGGLLPGPFPAAESQRARDRVAPHSPRAAAAAATAWPGGSSLSRQPPPEGTGAAPGAAAKPPAPEGVVVAAATEAQSPPSLIGLTGRRSHAVPGGAPLKRAGGARLRRDDGGAAGGDPRRSLQRRRGRSCRRRRWATAPPGPHARLRRRDCGGRPGTSGKERGGARPGDGGGPALAALPSAPGQPPTMPPGRRKALDLPQTVAGASPTPSPQAVSAFAPFPSLQEVRERFCHSDVHLRPGEISYRYQILHPKPPQN</sequence>
<evidence type="ECO:0000313" key="3">
    <source>
        <dbReference type="RefSeq" id="XP_044919364.1"/>
    </source>
</evidence>
<feature type="compositionally biased region" description="Basic and acidic residues" evidence="1">
    <location>
        <begin position="47"/>
        <end position="56"/>
    </location>
</feature>
<dbReference type="Proteomes" id="UP000000715">
    <property type="component" value="Unplaced"/>
</dbReference>
<feature type="compositionally biased region" description="Low complexity" evidence="1">
    <location>
        <begin position="82"/>
        <end position="96"/>
    </location>
</feature>
<evidence type="ECO:0000313" key="2">
    <source>
        <dbReference type="Proteomes" id="UP000000715"/>
    </source>
</evidence>
<feature type="region of interest" description="Disordered" evidence="1">
    <location>
        <begin position="1"/>
        <end position="358"/>
    </location>
</feature>
<gene>
    <name evidence="3" type="primary">LOC123387267</name>
</gene>